<sequence>MPLEETLINRISSILLTASNSVYDPLNYQINNLQIENESQEYAACTFELNSLKIKHRLSKITPTKTGQFVTIWKRNEAGITSPFTDQDEFDLLIISVNSAHRSGQFIFPKVILAQHKIITAKGIEGKRGIRVYPPWDTVTNKQAEKTQQWQAPYFLNIDINGNTDLAKAKELIGNGIKSTGF</sequence>
<protein>
    <submittedName>
        <fullName evidence="1">MepB family protein</fullName>
    </submittedName>
</protein>
<comment type="caution">
    <text evidence="1">The sequence shown here is derived from an EMBL/GenBank/DDBJ whole genome shotgun (WGS) entry which is preliminary data.</text>
</comment>
<name>A0ABW5MG02_9SPHI</name>
<dbReference type="Gene3D" id="3.40.1350.140">
    <property type="entry name" value="MepB-like"/>
    <property type="match status" value="1"/>
</dbReference>
<dbReference type="EMBL" id="JBHULL010000007">
    <property type="protein sequence ID" value="MFD2582142.1"/>
    <property type="molecule type" value="Genomic_DNA"/>
</dbReference>
<reference evidence="2" key="1">
    <citation type="journal article" date="2019" name="Int. J. Syst. Evol. Microbiol.">
        <title>The Global Catalogue of Microorganisms (GCM) 10K type strain sequencing project: providing services to taxonomists for standard genome sequencing and annotation.</title>
        <authorList>
            <consortium name="The Broad Institute Genomics Platform"/>
            <consortium name="The Broad Institute Genome Sequencing Center for Infectious Disease"/>
            <person name="Wu L."/>
            <person name="Ma J."/>
        </authorList>
    </citation>
    <scope>NUCLEOTIDE SEQUENCE [LARGE SCALE GENOMIC DNA]</scope>
    <source>
        <strain evidence="2">KCTC 42866</strain>
    </source>
</reference>
<accession>A0ABW5MG02</accession>
<organism evidence="1 2">
    <name type="scientific">Pedobacter vanadiisoli</name>
    <dbReference type="NCBI Taxonomy" id="1761975"/>
    <lineage>
        <taxon>Bacteria</taxon>
        <taxon>Pseudomonadati</taxon>
        <taxon>Bacteroidota</taxon>
        <taxon>Sphingobacteriia</taxon>
        <taxon>Sphingobacteriales</taxon>
        <taxon>Sphingobacteriaceae</taxon>
        <taxon>Pedobacter</taxon>
    </lineage>
</organism>
<gene>
    <name evidence="1" type="ORF">ACFSR6_06565</name>
</gene>
<evidence type="ECO:0000313" key="2">
    <source>
        <dbReference type="Proteomes" id="UP001597461"/>
    </source>
</evidence>
<dbReference type="Proteomes" id="UP001597461">
    <property type="component" value="Unassembled WGS sequence"/>
</dbReference>
<dbReference type="InterPro" id="IPR038231">
    <property type="entry name" value="MepB-like_sf"/>
</dbReference>
<keyword evidence="2" id="KW-1185">Reference proteome</keyword>
<dbReference type="PIRSF" id="PIRSF032285">
    <property type="entry name" value="UCP032285"/>
    <property type="match status" value="1"/>
</dbReference>
<evidence type="ECO:0000313" key="1">
    <source>
        <dbReference type="EMBL" id="MFD2582142.1"/>
    </source>
</evidence>
<proteinExistence type="predicted"/>
<dbReference type="InterPro" id="IPR011235">
    <property type="entry name" value="MepB-like"/>
</dbReference>
<dbReference type="RefSeq" id="WP_379076573.1">
    <property type="nucleotide sequence ID" value="NZ_JBHULL010000007.1"/>
</dbReference>
<dbReference type="Pfam" id="PF08877">
    <property type="entry name" value="MepB-like"/>
    <property type="match status" value="1"/>
</dbReference>